<dbReference type="InterPro" id="IPR036735">
    <property type="entry name" value="NGN_dom_sf"/>
</dbReference>
<gene>
    <name evidence="5" type="ORF">GGR00_001264</name>
</gene>
<keyword evidence="3" id="KW-0804">Transcription</keyword>
<name>A0A7X0F5G7_9HYPH</name>
<dbReference type="AlphaFoldDB" id="A0A7X0F5G7"/>
<evidence type="ECO:0000259" key="4">
    <source>
        <dbReference type="Pfam" id="PF02357"/>
    </source>
</evidence>
<feature type="domain" description="NusG-like N-terminal" evidence="4">
    <location>
        <begin position="7"/>
        <end position="108"/>
    </location>
</feature>
<dbReference type="InterPro" id="IPR006645">
    <property type="entry name" value="NGN-like_dom"/>
</dbReference>
<dbReference type="PANTHER" id="PTHR30265">
    <property type="entry name" value="RHO-INTERACTING TRANSCRIPTION TERMINATION FACTOR NUSG"/>
    <property type="match status" value="1"/>
</dbReference>
<protein>
    <submittedName>
        <fullName evidence="5">Transcription antitermination factor NusG</fullName>
    </submittedName>
</protein>
<proteinExistence type="predicted"/>
<dbReference type="RefSeq" id="WP_184698575.1">
    <property type="nucleotide sequence ID" value="NZ_BAABEG010000001.1"/>
</dbReference>
<organism evidence="5 6">
    <name type="scientific">Aminobacter aganoensis</name>
    <dbReference type="NCBI Taxonomy" id="83264"/>
    <lineage>
        <taxon>Bacteria</taxon>
        <taxon>Pseudomonadati</taxon>
        <taxon>Pseudomonadota</taxon>
        <taxon>Alphaproteobacteria</taxon>
        <taxon>Hyphomicrobiales</taxon>
        <taxon>Phyllobacteriaceae</taxon>
        <taxon>Aminobacter</taxon>
    </lineage>
</organism>
<sequence length="180" mass="20441">MTEQKPNWYVVRPTVHGDRRAADELKEADINHFMPTFKRFTLIKHTKGQRKETEMLLMPGYLFAQLSIEQTKTVNKHDRRFRHVASIVRAPGTDRALPVDEKAVEQLRYLCADGAFDQGKRPRSGFIHGDKVLIIGGPFDNITATFREGKVKPGFAKLVLSRMLGKDQTVLVPEDLIQAA</sequence>
<evidence type="ECO:0000256" key="3">
    <source>
        <dbReference type="ARBA" id="ARBA00023163"/>
    </source>
</evidence>
<dbReference type="GO" id="GO:0031564">
    <property type="term" value="P:transcription antitermination"/>
    <property type="evidence" value="ECO:0007669"/>
    <property type="project" value="UniProtKB-KW"/>
</dbReference>
<accession>A0A7X0F5G7</accession>
<dbReference type="Pfam" id="PF02357">
    <property type="entry name" value="NusG"/>
    <property type="match status" value="1"/>
</dbReference>
<dbReference type="Gene3D" id="3.30.70.940">
    <property type="entry name" value="NusG, N-terminal domain"/>
    <property type="match status" value="1"/>
</dbReference>
<evidence type="ECO:0000313" key="5">
    <source>
        <dbReference type="EMBL" id="MBB6353496.1"/>
    </source>
</evidence>
<evidence type="ECO:0000313" key="6">
    <source>
        <dbReference type="Proteomes" id="UP000536262"/>
    </source>
</evidence>
<keyword evidence="1" id="KW-0889">Transcription antitermination</keyword>
<reference evidence="5 6" key="1">
    <citation type="submission" date="2020-08" db="EMBL/GenBank/DDBJ databases">
        <title>Genomic Encyclopedia of Type Strains, Phase IV (KMG-IV): sequencing the most valuable type-strain genomes for metagenomic binning, comparative biology and taxonomic classification.</title>
        <authorList>
            <person name="Goeker M."/>
        </authorList>
    </citation>
    <scope>NUCLEOTIDE SEQUENCE [LARGE SCALE GENOMIC DNA]</scope>
    <source>
        <strain evidence="5 6">DSM 7051</strain>
    </source>
</reference>
<evidence type="ECO:0000256" key="2">
    <source>
        <dbReference type="ARBA" id="ARBA00023015"/>
    </source>
</evidence>
<dbReference type="Proteomes" id="UP000536262">
    <property type="component" value="Unassembled WGS sequence"/>
</dbReference>
<dbReference type="SUPFAM" id="SSF82679">
    <property type="entry name" value="N-utilization substance G protein NusG, N-terminal domain"/>
    <property type="match status" value="1"/>
</dbReference>
<dbReference type="GO" id="GO:0006354">
    <property type="term" value="P:DNA-templated transcription elongation"/>
    <property type="evidence" value="ECO:0007669"/>
    <property type="project" value="InterPro"/>
</dbReference>
<keyword evidence="6" id="KW-1185">Reference proteome</keyword>
<comment type="caution">
    <text evidence="5">The sequence shown here is derived from an EMBL/GenBank/DDBJ whole genome shotgun (WGS) entry which is preliminary data.</text>
</comment>
<dbReference type="EMBL" id="JACHOU010000002">
    <property type="protein sequence ID" value="MBB6353496.1"/>
    <property type="molecule type" value="Genomic_DNA"/>
</dbReference>
<dbReference type="InterPro" id="IPR043425">
    <property type="entry name" value="NusG-like"/>
</dbReference>
<evidence type="ECO:0000256" key="1">
    <source>
        <dbReference type="ARBA" id="ARBA00022814"/>
    </source>
</evidence>
<keyword evidence="2" id="KW-0805">Transcription regulation</keyword>
<dbReference type="PANTHER" id="PTHR30265:SF4">
    <property type="entry name" value="KOW MOTIF FAMILY PROTEIN, EXPRESSED"/>
    <property type="match status" value="1"/>
</dbReference>